<keyword evidence="1" id="KW-0479">Metal-binding</keyword>
<dbReference type="SUPFAM" id="SSF57667">
    <property type="entry name" value="beta-beta-alpha zinc fingers"/>
    <property type="match status" value="1"/>
</dbReference>
<evidence type="ECO:0000259" key="3">
    <source>
        <dbReference type="PROSITE" id="PS50157"/>
    </source>
</evidence>
<dbReference type="InterPro" id="IPR013087">
    <property type="entry name" value="Znf_C2H2_type"/>
</dbReference>
<gene>
    <name evidence="4" type="ORF">EIP91_003499</name>
</gene>
<dbReference type="AlphaFoldDB" id="A0A4R0S098"/>
<keyword evidence="5" id="KW-1185">Reference proteome</keyword>
<dbReference type="Gene3D" id="3.30.160.60">
    <property type="entry name" value="Classic Zinc Finger"/>
    <property type="match status" value="1"/>
</dbReference>
<evidence type="ECO:0000256" key="2">
    <source>
        <dbReference type="SAM" id="MobiDB-lite"/>
    </source>
</evidence>
<evidence type="ECO:0000256" key="1">
    <source>
        <dbReference type="PROSITE-ProRule" id="PRU00042"/>
    </source>
</evidence>
<proteinExistence type="predicted"/>
<keyword evidence="1" id="KW-0863">Zinc-finger</keyword>
<dbReference type="SMART" id="SM00355">
    <property type="entry name" value="ZnF_C2H2"/>
    <property type="match status" value="2"/>
</dbReference>
<name>A0A4R0S098_9APHY</name>
<reference evidence="4 5" key="1">
    <citation type="submission" date="2018-11" db="EMBL/GenBank/DDBJ databases">
        <title>Genome assembly of Steccherinum ochraceum LE-BIN_3174, the white-rot fungus of the Steccherinaceae family (The Residual Polyporoid clade, Polyporales, Basidiomycota).</title>
        <authorList>
            <person name="Fedorova T.V."/>
            <person name="Glazunova O.A."/>
            <person name="Landesman E.O."/>
            <person name="Moiseenko K.V."/>
            <person name="Psurtseva N.V."/>
            <person name="Savinova O.S."/>
            <person name="Shakhova N.V."/>
            <person name="Tyazhelova T.V."/>
            <person name="Vasina D.V."/>
        </authorList>
    </citation>
    <scope>NUCLEOTIDE SEQUENCE [LARGE SCALE GENOMIC DNA]</scope>
    <source>
        <strain evidence="4 5">LE-BIN_3174</strain>
    </source>
</reference>
<dbReference type="OrthoDB" id="8117402at2759"/>
<dbReference type="PROSITE" id="PS00028">
    <property type="entry name" value="ZINC_FINGER_C2H2_1"/>
    <property type="match status" value="1"/>
</dbReference>
<comment type="caution">
    <text evidence="4">The sequence shown here is derived from an EMBL/GenBank/DDBJ whole genome shotgun (WGS) entry which is preliminary data.</text>
</comment>
<dbReference type="GO" id="GO:0008270">
    <property type="term" value="F:zinc ion binding"/>
    <property type="evidence" value="ECO:0007669"/>
    <property type="project" value="UniProtKB-KW"/>
</dbReference>
<feature type="region of interest" description="Disordered" evidence="2">
    <location>
        <begin position="290"/>
        <end position="318"/>
    </location>
</feature>
<feature type="domain" description="C2H2-type" evidence="3">
    <location>
        <begin position="263"/>
        <end position="290"/>
    </location>
</feature>
<feature type="region of interest" description="Disordered" evidence="2">
    <location>
        <begin position="177"/>
        <end position="207"/>
    </location>
</feature>
<accession>A0A4R0S098</accession>
<evidence type="ECO:0000313" key="4">
    <source>
        <dbReference type="EMBL" id="TCD70418.1"/>
    </source>
</evidence>
<dbReference type="PROSITE" id="PS50157">
    <property type="entry name" value="ZINC_FINGER_C2H2_2"/>
    <property type="match status" value="1"/>
</dbReference>
<feature type="compositionally biased region" description="Low complexity" evidence="2">
    <location>
        <begin position="7"/>
        <end position="17"/>
    </location>
</feature>
<dbReference type="Proteomes" id="UP000292702">
    <property type="component" value="Unassembled WGS sequence"/>
</dbReference>
<feature type="compositionally biased region" description="Basic and acidic residues" evidence="2">
    <location>
        <begin position="184"/>
        <end position="198"/>
    </location>
</feature>
<protein>
    <recommendedName>
        <fullName evidence="3">C2H2-type domain-containing protein</fullName>
    </recommendedName>
</protein>
<keyword evidence="1" id="KW-0862">Zinc</keyword>
<dbReference type="EMBL" id="RWJN01000021">
    <property type="protein sequence ID" value="TCD70418.1"/>
    <property type="molecule type" value="Genomic_DNA"/>
</dbReference>
<sequence length="318" mass="35102">MTDYKSQRNSSQPSNPNYDMDVNDATIGLSRSFEVTDHGFNGTCGEDIADFDRDIDLAVDPSFEVVDGFDCPFYAGDGTAPYSVPSTVTVSSVSESYQGSQYTESYYSHPGDSLSSINTESSLAADPLDELMRHFGIDNATDFSEARRAVVSSPDTMPFAPDFPALEGFCHSQANYNYGPSQRDAVREDRGTASDDHPQSSLYTQSSIRGVDVDVTALSHNSQQPKEDLKKRKSQCPTCQSVVLSRNLSSHMDTHNPDRPRNYVCTHTGCQRAFYRRNDLERHMTSKYHSKVIRGSSSTLSHDYARGTSGGKEDADVK</sequence>
<feature type="region of interest" description="Disordered" evidence="2">
    <location>
        <begin position="1"/>
        <end position="23"/>
    </location>
</feature>
<organism evidence="4 5">
    <name type="scientific">Steccherinum ochraceum</name>
    <dbReference type="NCBI Taxonomy" id="92696"/>
    <lineage>
        <taxon>Eukaryota</taxon>
        <taxon>Fungi</taxon>
        <taxon>Dikarya</taxon>
        <taxon>Basidiomycota</taxon>
        <taxon>Agaricomycotina</taxon>
        <taxon>Agaricomycetes</taxon>
        <taxon>Polyporales</taxon>
        <taxon>Steccherinaceae</taxon>
        <taxon>Steccherinum</taxon>
    </lineage>
</organism>
<evidence type="ECO:0000313" key="5">
    <source>
        <dbReference type="Proteomes" id="UP000292702"/>
    </source>
</evidence>
<dbReference type="InterPro" id="IPR036236">
    <property type="entry name" value="Znf_C2H2_sf"/>
</dbReference>
<dbReference type="STRING" id="92696.A0A4R0S098"/>